<name>A0ACA9KJD5_9GLOM</name>
<dbReference type="Proteomes" id="UP000789860">
    <property type="component" value="Unassembled WGS sequence"/>
</dbReference>
<gene>
    <name evidence="1" type="ORF">SCALOS_LOCUS2227</name>
</gene>
<evidence type="ECO:0000313" key="2">
    <source>
        <dbReference type="Proteomes" id="UP000789860"/>
    </source>
</evidence>
<keyword evidence="2" id="KW-1185">Reference proteome</keyword>
<reference evidence="1" key="1">
    <citation type="submission" date="2021-06" db="EMBL/GenBank/DDBJ databases">
        <authorList>
            <person name="Kallberg Y."/>
            <person name="Tangrot J."/>
            <person name="Rosling A."/>
        </authorList>
    </citation>
    <scope>NUCLEOTIDE SEQUENCE</scope>
    <source>
        <strain evidence="1">AU212A</strain>
    </source>
</reference>
<organism evidence="1 2">
    <name type="scientific">Scutellospora calospora</name>
    <dbReference type="NCBI Taxonomy" id="85575"/>
    <lineage>
        <taxon>Eukaryota</taxon>
        <taxon>Fungi</taxon>
        <taxon>Fungi incertae sedis</taxon>
        <taxon>Mucoromycota</taxon>
        <taxon>Glomeromycotina</taxon>
        <taxon>Glomeromycetes</taxon>
        <taxon>Diversisporales</taxon>
        <taxon>Gigasporaceae</taxon>
        <taxon>Scutellospora</taxon>
    </lineage>
</organism>
<sequence length="266" mass="31680">MALSDVQVNEILEKHMKIFESNILYTKMYTHHENIRNHLKQYIIGTCSKNTLYNVLYPMYFALTCGHLDTPLNRSNINKYFNIKINAIDNDINIYKTQNKNIAIENAKKTQEMNQINLLTTQLNQEKSKTNTLSSQLDQVKNNNQQFINQINTLTNQINEEKNKNQQLTDQIQVFNNRLTQKKDKIQELISLLNKEREELNQRDLNRLNIQSEQERILEEKSNQKKILRNKLNNFKLLIDEIINNLEIRYSENKTYEEKLNDIIDF</sequence>
<comment type="caution">
    <text evidence="1">The sequence shown here is derived from an EMBL/GenBank/DDBJ whole genome shotgun (WGS) entry which is preliminary data.</text>
</comment>
<dbReference type="EMBL" id="CAJVPM010001899">
    <property type="protein sequence ID" value="CAG8476041.1"/>
    <property type="molecule type" value="Genomic_DNA"/>
</dbReference>
<proteinExistence type="predicted"/>
<accession>A0ACA9KJD5</accession>
<feature type="non-terminal residue" evidence="1">
    <location>
        <position position="266"/>
    </location>
</feature>
<evidence type="ECO:0000313" key="1">
    <source>
        <dbReference type="EMBL" id="CAG8476041.1"/>
    </source>
</evidence>
<protein>
    <submittedName>
        <fullName evidence="1">878_t:CDS:1</fullName>
    </submittedName>
</protein>